<sequence length="318" mass="37151">MWQNTVRKSFINHLQENFENRELLRNTTPKMFYNSLTLYSCFFTNLRKIHLKGYPSIETVAITGFLDMLLEYSDPTDIKMFANLVCENCGILIKLYEEKNTNLLEVLNKLKLRICDNSLPKNQKLLLFFAWDLIRHKYNISEEDLVFYRNNLGEDDIKNILIRYNYLHKLDIECPEVKNGKNTEEQKNNTSLEDENFVNHSVKLQPTNQVTNNHLEENALNHSRNVFSQQNISACENLHMNSGVSNNQPYSSKFKDDTSTQNDNWDCRAEQISKPMKSFNINGNKELHSKNVHRNTNENQGDKVGRPILGIGARLKRN</sequence>
<name>A0ABD2PBV7_9CUCU</name>
<keyword evidence="3" id="KW-1185">Reference proteome</keyword>
<dbReference type="EMBL" id="JABFTP020000185">
    <property type="protein sequence ID" value="KAL3288466.1"/>
    <property type="molecule type" value="Genomic_DNA"/>
</dbReference>
<feature type="region of interest" description="Disordered" evidence="1">
    <location>
        <begin position="294"/>
        <end position="318"/>
    </location>
</feature>
<evidence type="ECO:0000256" key="1">
    <source>
        <dbReference type="SAM" id="MobiDB-lite"/>
    </source>
</evidence>
<reference evidence="2 3" key="1">
    <citation type="journal article" date="2021" name="BMC Biol.">
        <title>Horizontally acquired antibacterial genes associated with adaptive radiation of ladybird beetles.</title>
        <authorList>
            <person name="Li H.S."/>
            <person name="Tang X.F."/>
            <person name="Huang Y.H."/>
            <person name="Xu Z.Y."/>
            <person name="Chen M.L."/>
            <person name="Du X.Y."/>
            <person name="Qiu B.Y."/>
            <person name="Chen P.T."/>
            <person name="Zhang W."/>
            <person name="Slipinski A."/>
            <person name="Escalona H.E."/>
            <person name="Waterhouse R.M."/>
            <person name="Zwick A."/>
            <person name="Pang H."/>
        </authorList>
    </citation>
    <scope>NUCLEOTIDE SEQUENCE [LARGE SCALE GENOMIC DNA]</scope>
    <source>
        <strain evidence="2">SYSU2018</strain>
    </source>
</reference>
<accession>A0ABD2PBV7</accession>
<evidence type="ECO:0000313" key="3">
    <source>
        <dbReference type="Proteomes" id="UP001516400"/>
    </source>
</evidence>
<gene>
    <name evidence="2" type="ORF">HHI36_002911</name>
</gene>
<proteinExistence type="predicted"/>
<organism evidence="2 3">
    <name type="scientific">Cryptolaemus montrouzieri</name>
    <dbReference type="NCBI Taxonomy" id="559131"/>
    <lineage>
        <taxon>Eukaryota</taxon>
        <taxon>Metazoa</taxon>
        <taxon>Ecdysozoa</taxon>
        <taxon>Arthropoda</taxon>
        <taxon>Hexapoda</taxon>
        <taxon>Insecta</taxon>
        <taxon>Pterygota</taxon>
        <taxon>Neoptera</taxon>
        <taxon>Endopterygota</taxon>
        <taxon>Coleoptera</taxon>
        <taxon>Polyphaga</taxon>
        <taxon>Cucujiformia</taxon>
        <taxon>Coccinelloidea</taxon>
        <taxon>Coccinellidae</taxon>
        <taxon>Scymninae</taxon>
        <taxon>Scymnini</taxon>
        <taxon>Cryptolaemus</taxon>
    </lineage>
</organism>
<dbReference type="AlphaFoldDB" id="A0ABD2PBV7"/>
<dbReference type="Proteomes" id="UP001516400">
    <property type="component" value="Unassembled WGS sequence"/>
</dbReference>
<evidence type="ECO:0000313" key="2">
    <source>
        <dbReference type="EMBL" id="KAL3288466.1"/>
    </source>
</evidence>
<comment type="caution">
    <text evidence="2">The sequence shown here is derived from an EMBL/GenBank/DDBJ whole genome shotgun (WGS) entry which is preliminary data.</text>
</comment>
<protein>
    <submittedName>
        <fullName evidence="2">Uncharacterized protein</fullName>
    </submittedName>
</protein>